<evidence type="ECO:0000313" key="3">
    <source>
        <dbReference type="Proteomes" id="UP000270094"/>
    </source>
</evidence>
<protein>
    <submittedName>
        <fullName evidence="2">Uncharacterized protein</fullName>
    </submittedName>
</protein>
<dbReference type="EMBL" id="UYYB01107887">
    <property type="protein sequence ID" value="VDM80246.1"/>
    <property type="molecule type" value="Genomic_DNA"/>
</dbReference>
<gene>
    <name evidence="2" type="ORF">SVUK_LOCUS15244</name>
</gene>
<proteinExistence type="predicted"/>
<feature type="region of interest" description="Disordered" evidence="1">
    <location>
        <begin position="1"/>
        <end position="21"/>
    </location>
</feature>
<evidence type="ECO:0000313" key="2">
    <source>
        <dbReference type="EMBL" id="VDM80246.1"/>
    </source>
</evidence>
<dbReference type="Proteomes" id="UP000270094">
    <property type="component" value="Unassembled WGS sequence"/>
</dbReference>
<dbReference type="AlphaFoldDB" id="A0A3P7JA74"/>
<reference evidence="2 3" key="1">
    <citation type="submission" date="2018-11" db="EMBL/GenBank/DDBJ databases">
        <authorList>
            <consortium name="Pathogen Informatics"/>
        </authorList>
    </citation>
    <scope>NUCLEOTIDE SEQUENCE [LARGE SCALE GENOMIC DNA]</scope>
</reference>
<feature type="compositionally biased region" description="Basic residues" evidence="1">
    <location>
        <begin position="1"/>
        <end position="14"/>
    </location>
</feature>
<organism evidence="2 3">
    <name type="scientific">Strongylus vulgaris</name>
    <name type="common">Blood worm</name>
    <dbReference type="NCBI Taxonomy" id="40348"/>
    <lineage>
        <taxon>Eukaryota</taxon>
        <taxon>Metazoa</taxon>
        <taxon>Ecdysozoa</taxon>
        <taxon>Nematoda</taxon>
        <taxon>Chromadorea</taxon>
        <taxon>Rhabditida</taxon>
        <taxon>Rhabditina</taxon>
        <taxon>Rhabditomorpha</taxon>
        <taxon>Strongyloidea</taxon>
        <taxon>Strongylidae</taxon>
        <taxon>Strongylus</taxon>
    </lineage>
</organism>
<accession>A0A3P7JA74</accession>
<evidence type="ECO:0000256" key="1">
    <source>
        <dbReference type="SAM" id="MobiDB-lite"/>
    </source>
</evidence>
<keyword evidence="3" id="KW-1185">Reference proteome</keyword>
<sequence>MSFRRFRRRRRRCKGGADGARPLFPERGLPLRISIITGEKPCRCDDATPWQKGEVIAALGERRRELWH</sequence>
<name>A0A3P7JA74_STRVU</name>